<evidence type="ECO:0000313" key="4">
    <source>
        <dbReference type="Proteomes" id="UP000835052"/>
    </source>
</evidence>
<reference evidence="3" key="1">
    <citation type="submission" date="2020-10" db="EMBL/GenBank/DDBJ databases">
        <authorList>
            <person name="Kikuchi T."/>
        </authorList>
    </citation>
    <scope>NUCLEOTIDE SEQUENCE</scope>
    <source>
        <strain evidence="3">NKZ352</strain>
    </source>
</reference>
<feature type="transmembrane region" description="Helical" evidence="2">
    <location>
        <begin position="108"/>
        <end position="135"/>
    </location>
</feature>
<keyword evidence="2" id="KW-1133">Transmembrane helix</keyword>
<organism evidence="3 4">
    <name type="scientific">Caenorhabditis auriculariae</name>
    <dbReference type="NCBI Taxonomy" id="2777116"/>
    <lineage>
        <taxon>Eukaryota</taxon>
        <taxon>Metazoa</taxon>
        <taxon>Ecdysozoa</taxon>
        <taxon>Nematoda</taxon>
        <taxon>Chromadorea</taxon>
        <taxon>Rhabditida</taxon>
        <taxon>Rhabditina</taxon>
        <taxon>Rhabditomorpha</taxon>
        <taxon>Rhabditoidea</taxon>
        <taxon>Rhabditidae</taxon>
        <taxon>Peloderinae</taxon>
        <taxon>Caenorhabditis</taxon>
    </lineage>
</organism>
<keyword evidence="4" id="KW-1185">Reference proteome</keyword>
<accession>A0A8S1H2Q3</accession>
<protein>
    <recommendedName>
        <fullName evidence="5">Tc1-like transposase DDE domain-containing protein</fullName>
    </recommendedName>
</protein>
<evidence type="ECO:0000256" key="2">
    <source>
        <dbReference type="SAM" id="Phobius"/>
    </source>
</evidence>
<feature type="compositionally biased region" description="Basic and acidic residues" evidence="1">
    <location>
        <begin position="27"/>
        <end position="38"/>
    </location>
</feature>
<keyword evidence="2" id="KW-0812">Transmembrane</keyword>
<dbReference type="EMBL" id="CAJGYM010000011">
    <property type="protein sequence ID" value="CAD6189543.1"/>
    <property type="molecule type" value="Genomic_DNA"/>
</dbReference>
<gene>
    <name evidence="3" type="ORF">CAUJ_LOCUS5462</name>
</gene>
<evidence type="ECO:0008006" key="5">
    <source>
        <dbReference type="Google" id="ProtNLM"/>
    </source>
</evidence>
<proteinExistence type="predicted"/>
<name>A0A8S1H2Q3_9PELO</name>
<dbReference type="Gene3D" id="3.30.420.10">
    <property type="entry name" value="Ribonuclease H-like superfamily/Ribonuclease H"/>
    <property type="match status" value="1"/>
</dbReference>
<dbReference type="Proteomes" id="UP000835052">
    <property type="component" value="Unassembled WGS sequence"/>
</dbReference>
<dbReference type="AlphaFoldDB" id="A0A8S1H2Q3"/>
<feature type="region of interest" description="Disordered" evidence="1">
    <location>
        <begin position="1"/>
        <end position="43"/>
    </location>
</feature>
<comment type="caution">
    <text evidence="3">The sequence shown here is derived from an EMBL/GenBank/DDBJ whole genome shotgun (WGS) entry which is preliminary data.</text>
</comment>
<evidence type="ECO:0000256" key="1">
    <source>
        <dbReference type="SAM" id="MobiDB-lite"/>
    </source>
</evidence>
<dbReference type="OrthoDB" id="5869578at2759"/>
<dbReference type="GO" id="GO:0003676">
    <property type="term" value="F:nucleic acid binding"/>
    <property type="evidence" value="ECO:0007669"/>
    <property type="project" value="InterPro"/>
</dbReference>
<evidence type="ECO:0000313" key="3">
    <source>
        <dbReference type="EMBL" id="CAD6189543.1"/>
    </source>
</evidence>
<keyword evidence="2" id="KW-0472">Membrane</keyword>
<dbReference type="InterPro" id="IPR036397">
    <property type="entry name" value="RNaseH_sf"/>
</dbReference>
<sequence>MDDAHNTLAHEPTETAQPNGPAITSGEAEKVPEVRDGGATEDPELNRVDAMCAEHNADVVRLPPYHCCYNPIELNWSQLKHTLCSEGTTHGNLEMGLAATRNAGNIDVVLVVTSFSFSRCTSVCCGLLVLVLWFWSSSRGLLVRKKGVL</sequence>